<organism evidence="1 2">
    <name type="scientific">Sphaerotilus natans subsp. natans DSM 6575</name>
    <dbReference type="NCBI Taxonomy" id="1286631"/>
    <lineage>
        <taxon>Bacteria</taxon>
        <taxon>Pseudomonadati</taxon>
        <taxon>Pseudomonadota</taxon>
        <taxon>Betaproteobacteria</taxon>
        <taxon>Burkholderiales</taxon>
        <taxon>Sphaerotilaceae</taxon>
        <taxon>Sphaerotilus</taxon>
    </lineage>
</organism>
<dbReference type="RefSeq" id="WP_139330701.1">
    <property type="nucleotide sequence ID" value="NZ_AZRA01000061.1"/>
</dbReference>
<reference evidence="1 2" key="1">
    <citation type="journal article" date="2014" name="FEMS Microbiol. Ecol.">
        <title>Sphaerotilus natans encrusted with nanoball-shaped Fe(III) oxide minerals formed by nitrate-reducing mixotrophic Fe(II) oxidation.</title>
        <authorList>
            <person name="Park S."/>
            <person name="Kim D.H."/>
            <person name="Lee J.H."/>
            <person name="Hur H.G."/>
        </authorList>
    </citation>
    <scope>NUCLEOTIDE SEQUENCE [LARGE SCALE GENOMIC DNA]</scope>
    <source>
        <strain evidence="1 2">DSM 6575</strain>
    </source>
</reference>
<protein>
    <submittedName>
        <fullName evidence="1">Uncharacterized protein</fullName>
    </submittedName>
</protein>
<gene>
    <name evidence="1" type="ORF">X805_24110</name>
</gene>
<dbReference type="AlphaFoldDB" id="A0A059KKT4"/>
<accession>A0A059KKT4</accession>
<evidence type="ECO:0000313" key="1">
    <source>
        <dbReference type="EMBL" id="KDB52041.1"/>
    </source>
</evidence>
<name>A0A059KKT4_9BURK</name>
<dbReference type="Proteomes" id="UP000026714">
    <property type="component" value="Unassembled WGS sequence"/>
</dbReference>
<dbReference type="EMBL" id="AZRA01000061">
    <property type="protein sequence ID" value="KDB52041.1"/>
    <property type="molecule type" value="Genomic_DNA"/>
</dbReference>
<evidence type="ECO:0000313" key="2">
    <source>
        <dbReference type="Proteomes" id="UP000026714"/>
    </source>
</evidence>
<comment type="caution">
    <text evidence="1">The sequence shown here is derived from an EMBL/GenBank/DDBJ whole genome shotgun (WGS) entry which is preliminary data.</text>
</comment>
<sequence>MSNEKIEVVFCTPAGPVCISFGYAGDPVDFDGSPAAVFLMRDKMQEIVSGDGYSVTDSTVQPGDLLQCEDSVNGFFLISSNVGLAGRVANDAPAAIFDSVGDDVVASLRAQIAASDDVMRGLDLARQILASRSGGATELDTDYVYRGETIRPMREGDRWRWSVPANDGPVMHDSRAEAEAAVDAKVSAARQLTPGDATAYRYALVDRPASFETLPKDLRYTLLPRPDVGRVSVLARHGILVTARELTVAEASAAGAIKIPSEADTRAVAEEAARGMSEYASSYLEAFDGGDRGPADGFVQNLLAKERHANTLHEFEPVADLAVQILKRHIAAGGITAEAGNDAWMDLDRAKAMLSGANSVELMARDVPGIIGPKVERLEAMKERWPADTLGAFPEGLLSASKSLMARWHELRKDGPQGEMGRGEANQYLRDHKGLDDAAITAILAKPTSVQRSTGLKIDIPRYTVEYLNAAAAAATDPKSAQRTADIAVLQSVIDGTADMYDVDLMERLAQIVEAYAEDAEVQALAAQAGEICTKFMLDMIDQLTKR</sequence>
<proteinExistence type="predicted"/>
<dbReference type="STRING" id="34103.SAMN05421778_101343"/>
<keyword evidence="2" id="KW-1185">Reference proteome</keyword>